<gene>
    <name evidence="1" type="ORF">A2527_05425</name>
</gene>
<evidence type="ECO:0000313" key="2">
    <source>
        <dbReference type="Proteomes" id="UP000178449"/>
    </source>
</evidence>
<reference evidence="1 2" key="1">
    <citation type="journal article" date="2016" name="Nat. Commun.">
        <title>Thousands of microbial genomes shed light on interconnected biogeochemical processes in an aquifer system.</title>
        <authorList>
            <person name="Anantharaman K."/>
            <person name="Brown C.T."/>
            <person name="Hug L.A."/>
            <person name="Sharon I."/>
            <person name="Castelle C.J."/>
            <person name="Probst A.J."/>
            <person name="Thomas B.C."/>
            <person name="Singh A."/>
            <person name="Wilkins M.J."/>
            <person name="Karaoz U."/>
            <person name="Brodie E.L."/>
            <person name="Williams K.H."/>
            <person name="Hubbard S.S."/>
            <person name="Banfield J.F."/>
        </authorList>
    </citation>
    <scope>NUCLEOTIDE SEQUENCE [LARGE SCALE GENOMIC DNA]</scope>
</reference>
<comment type="caution">
    <text evidence="1">The sequence shown here is derived from an EMBL/GenBank/DDBJ whole genome shotgun (WGS) entry which is preliminary data.</text>
</comment>
<dbReference type="Proteomes" id="UP000178449">
    <property type="component" value="Unassembled WGS sequence"/>
</dbReference>
<sequence length="90" mass="10540">MDFDRHLVRSNIEAVLAFLIEKIQEIEGRGLLEYYQELFVDLKNLIEPICEYGSAKHLMMVLPDRLLDIEKELGCPLPISEELKKLIHYP</sequence>
<name>A0A1F6G932_9PROT</name>
<dbReference type="EMBL" id="MFNE01000036">
    <property type="protein sequence ID" value="OGG94627.1"/>
    <property type="molecule type" value="Genomic_DNA"/>
</dbReference>
<evidence type="ECO:0000313" key="1">
    <source>
        <dbReference type="EMBL" id="OGG94627.1"/>
    </source>
</evidence>
<proteinExistence type="predicted"/>
<protein>
    <submittedName>
        <fullName evidence="1">Uncharacterized protein</fullName>
    </submittedName>
</protein>
<dbReference type="AlphaFoldDB" id="A0A1F6G932"/>
<accession>A0A1F6G932</accession>
<organism evidence="1 2">
    <name type="scientific">Candidatus Lambdaproteobacteria bacterium RIFOXYD2_FULL_50_16</name>
    <dbReference type="NCBI Taxonomy" id="1817772"/>
    <lineage>
        <taxon>Bacteria</taxon>
        <taxon>Pseudomonadati</taxon>
        <taxon>Pseudomonadota</taxon>
        <taxon>Candidatus Lambdaproteobacteria</taxon>
    </lineage>
</organism>